<dbReference type="PANTHER" id="PTHR46947:SF1">
    <property type="entry name" value="WD REPEAT-CONTAINING PROTEIN 73"/>
    <property type="match status" value="1"/>
</dbReference>
<reference evidence="2" key="1">
    <citation type="submission" date="2025-08" db="UniProtKB">
        <authorList>
            <consortium name="RefSeq"/>
        </authorList>
    </citation>
    <scope>IDENTIFICATION</scope>
</reference>
<dbReference type="GeneID" id="110977856"/>
<dbReference type="RefSeq" id="XP_022088039.1">
    <property type="nucleotide sequence ID" value="XM_022232347.1"/>
</dbReference>
<dbReference type="GO" id="GO:0005829">
    <property type="term" value="C:cytosol"/>
    <property type="evidence" value="ECO:0007669"/>
    <property type="project" value="TreeGrafter"/>
</dbReference>
<keyword evidence="1" id="KW-1185">Reference proteome</keyword>
<dbReference type="OMA" id="CKPRTLL"/>
<organism evidence="1 2">
    <name type="scientific">Acanthaster planci</name>
    <name type="common">Crown-of-thorns starfish</name>
    <dbReference type="NCBI Taxonomy" id="133434"/>
    <lineage>
        <taxon>Eukaryota</taxon>
        <taxon>Metazoa</taxon>
        <taxon>Echinodermata</taxon>
        <taxon>Eleutherozoa</taxon>
        <taxon>Asterozoa</taxon>
        <taxon>Asteroidea</taxon>
        <taxon>Valvatacea</taxon>
        <taxon>Valvatida</taxon>
        <taxon>Acanthasteridae</taxon>
        <taxon>Acanthaster</taxon>
    </lineage>
</organism>
<accession>A0A8B7Y4C7</accession>
<name>A0A8B7Y4C7_ACAPL</name>
<dbReference type="GO" id="GO:0000922">
    <property type="term" value="C:spindle pole"/>
    <property type="evidence" value="ECO:0007669"/>
    <property type="project" value="TreeGrafter"/>
</dbReference>
<dbReference type="InterPro" id="IPR015943">
    <property type="entry name" value="WD40/YVTN_repeat-like_dom_sf"/>
</dbReference>
<dbReference type="OrthoDB" id="9822052at2759"/>
<dbReference type="InterPro" id="IPR042795">
    <property type="entry name" value="Wdr73"/>
</dbReference>
<gene>
    <name evidence="2" type="primary">LOC110977856</name>
</gene>
<dbReference type="SUPFAM" id="SSF50978">
    <property type="entry name" value="WD40 repeat-like"/>
    <property type="match status" value="1"/>
</dbReference>
<dbReference type="PANTHER" id="PTHR46947">
    <property type="entry name" value="WD REPEAT-CONTAINING PROTEIN 73"/>
    <property type="match status" value="1"/>
</dbReference>
<protein>
    <submittedName>
        <fullName evidence="2">WD repeat-containing protein 73-like isoform X1</fullName>
    </submittedName>
</protein>
<evidence type="ECO:0000313" key="1">
    <source>
        <dbReference type="Proteomes" id="UP000694845"/>
    </source>
</evidence>
<dbReference type="Gene3D" id="2.130.10.10">
    <property type="entry name" value="YVTN repeat-like/Quinoprotein amine dehydrogenase"/>
    <property type="match status" value="2"/>
</dbReference>
<dbReference type="AlphaFoldDB" id="A0A8B7Y4C7"/>
<evidence type="ECO:0000313" key="2">
    <source>
        <dbReference type="RefSeq" id="XP_022088039.1"/>
    </source>
</evidence>
<dbReference type="Proteomes" id="UP000694845">
    <property type="component" value="Unplaced"/>
</dbReference>
<dbReference type="KEGG" id="aplc:110977856"/>
<dbReference type="InterPro" id="IPR036322">
    <property type="entry name" value="WD40_repeat_dom_sf"/>
</dbReference>
<sequence length="446" mass="48877">MDTIEDGDDFFDDWIIKSMKSYRHLHMFDLPQPTCVIEWSENDGIFVAGCSSDSRNEILEMSIPAKLRWESSSKGAGLTRDRDFKMLRGGFSEKAIHCLTYLVGTRPRLIVTGSHASSHLDVWQLDTETSDVIKKLHTVPGQGTEGGGIRSVAQRPGHRGQVAFGAMMSNLQVADVETKEVIATDFGKVEGGLEMQFLNNNELVTCSTQNGLVNIHDLRTTSSQSVLTDQSMKLSSAESKHCSLDEGTTQTYNKTISQSGSGLDVAVDESTNQNISKKGKASWTFDLSCSPVPHLDPAGGEIACKRPKLDVSMAMVVSLCSSGELVIRDLRNLEMPLQHVQLGDEKRQPREMETLTVRWCPTEKNLLSVSGLNGCVDIYDISTWQQSSTSPPNVQPIFSHEGHMTGESANQGGGILCHAWHPRHPCVVMSSGSNGSLHAWDWSAVL</sequence>
<proteinExistence type="predicted"/>
<dbReference type="GO" id="GO:0031122">
    <property type="term" value="P:cytoplasmic microtubule organization"/>
    <property type="evidence" value="ECO:0007669"/>
    <property type="project" value="TreeGrafter"/>
</dbReference>